<dbReference type="Proteomes" id="UP000054558">
    <property type="component" value="Unassembled WGS sequence"/>
</dbReference>
<dbReference type="EMBL" id="DF237142">
    <property type="protein sequence ID" value="GAQ84533.1"/>
    <property type="molecule type" value="Genomic_DNA"/>
</dbReference>
<evidence type="ECO:0000256" key="4">
    <source>
        <dbReference type="ARBA" id="ARBA00049426"/>
    </source>
</evidence>
<name>A0A1Y1I231_KLENI</name>
<dbReference type="EC" id="2.4.1.82" evidence="2"/>
<protein>
    <recommendedName>
        <fullName evidence="2">galactinol--sucrose galactosyltransferase</fullName>
        <ecNumber evidence="2">2.4.1.82</ecNumber>
    </recommendedName>
</protein>
<dbReference type="InterPro" id="IPR017853">
    <property type="entry name" value="GH"/>
</dbReference>
<dbReference type="InterPro" id="IPR008811">
    <property type="entry name" value="Glycosyl_hydrolases_36"/>
</dbReference>
<dbReference type="Gene3D" id="3.20.20.70">
    <property type="entry name" value="Aldolase class I"/>
    <property type="match status" value="1"/>
</dbReference>
<dbReference type="SUPFAM" id="SSF51445">
    <property type="entry name" value="(Trans)glycosidases"/>
    <property type="match status" value="1"/>
</dbReference>
<dbReference type="AlphaFoldDB" id="A0A1Y1I231"/>
<sequence>MVVPPSIELSTERELVARVGGAQQTLLKNVPSKVTVRADGGSHGVPGAFIGAFTDSPSSRHKLPIGKLVGNCKFNACFRFKLWWMSQCMGTTASEIPTETQFLLVQTPGDAGSDAPASKETVYTVFLPVLEGAFRASLAGSPSEELNLIVESGDAAVQTDMVSSAVYVHSGSDPFAVISDAIRAVEESTSTFKRREKKLMPKCMDYFGWCTWDAFYTKVTAESLSEGLKSLAAGGTPARFLIVDDGWQSTAADAPREGEPTTQLITEGTQFASRLTSIKENHKFNKVVPVTDATEPKSELERLWTLADIVKDVKSQHDLNYVYVWHALAGYWGGVRPNHDGLEHYEAAIRYPTISPGVLENQPCMALDSLALHGIGLVHPEKAFNFFDELHEYLASAGVDGVKVDVQSILEALGEGLGGRVALARMYHGALEASVKKNFPDNGCISCMSHSSDGIYSSKQTAIVRASDDFWPRDPASHTIHIASVAYNSLFLGEFAQPDWDMFQSLHTAGAYHAAARAIGGCGVYVSDKPGQHDFELLRKLVLPDGRTLRAQLPGRPTRDCLFNDPARDGVSMLKIWNKNLYSGVIGAFNCQGAAWCKDKKHNRIHDEAPQAVTSTVRPTDVEGLAELAGDTWTGDVAVYKHQGDELLAIPASGGVAITLPVLDYELFTVAPITELPSGVRFAPIGLLSMFNSGGAIVGMSVSDTRVALDVRGRGRFGMWASDAPVSCVLGDGTPLKFDYDKTDSRLTVELPVPEAGEDWRLEVTF</sequence>
<keyword evidence="6" id="KW-1185">Reference proteome</keyword>
<organism evidence="5 6">
    <name type="scientific">Klebsormidium nitens</name>
    <name type="common">Green alga</name>
    <name type="synonym">Ulothrix nitens</name>
    <dbReference type="NCBI Taxonomy" id="105231"/>
    <lineage>
        <taxon>Eukaryota</taxon>
        <taxon>Viridiplantae</taxon>
        <taxon>Streptophyta</taxon>
        <taxon>Klebsormidiophyceae</taxon>
        <taxon>Klebsormidiales</taxon>
        <taxon>Klebsormidiaceae</taxon>
        <taxon>Klebsormidium</taxon>
    </lineage>
</organism>
<dbReference type="Pfam" id="PF05691">
    <property type="entry name" value="Raffinose_syn"/>
    <property type="match status" value="1"/>
</dbReference>
<evidence type="ECO:0000313" key="5">
    <source>
        <dbReference type="EMBL" id="GAQ84533.1"/>
    </source>
</evidence>
<proteinExistence type="inferred from homology"/>
<dbReference type="InterPro" id="IPR013785">
    <property type="entry name" value="Aldolase_TIM"/>
</dbReference>
<dbReference type="STRING" id="105231.A0A1Y1I231"/>
<evidence type="ECO:0000256" key="2">
    <source>
        <dbReference type="ARBA" id="ARBA00012708"/>
    </source>
</evidence>
<dbReference type="PANTHER" id="PTHR31268">
    <property type="match status" value="1"/>
</dbReference>
<keyword evidence="3" id="KW-0119">Carbohydrate metabolism</keyword>
<gene>
    <name evidence="5" type="ORF">KFL_001930110</name>
</gene>
<reference evidence="5 6" key="1">
    <citation type="journal article" date="2014" name="Nat. Commun.">
        <title>Klebsormidium flaccidum genome reveals primary factors for plant terrestrial adaptation.</title>
        <authorList>
            <person name="Hori K."/>
            <person name="Maruyama F."/>
            <person name="Fujisawa T."/>
            <person name="Togashi T."/>
            <person name="Yamamoto N."/>
            <person name="Seo M."/>
            <person name="Sato S."/>
            <person name="Yamada T."/>
            <person name="Mori H."/>
            <person name="Tajima N."/>
            <person name="Moriyama T."/>
            <person name="Ikeuchi M."/>
            <person name="Watanabe M."/>
            <person name="Wada H."/>
            <person name="Kobayashi K."/>
            <person name="Saito M."/>
            <person name="Masuda T."/>
            <person name="Sasaki-Sekimoto Y."/>
            <person name="Mashiguchi K."/>
            <person name="Awai K."/>
            <person name="Shimojima M."/>
            <person name="Masuda S."/>
            <person name="Iwai M."/>
            <person name="Nobusawa T."/>
            <person name="Narise T."/>
            <person name="Kondo S."/>
            <person name="Saito H."/>
            <person name="Sato R."/>
            <person name="Murakawa M."/>
            <person name="Ihara Y."/>
            <person name="Oshima-Yamada Y."/>
            <person name="Ohtaka K."/>
            <person name="Satoh M."/>
            <person name="Sonobe K."/>
            <person name="Ishii M."/>
            <person name="Ohtani R."/>
            <person name="Kanamori-Sato M."/>
            <person name="Honoki R."/>
            <person name="Miyazaki D."/>
            <person name="Mochizuki H."/>
            <person name="Umetsu J."/>
            <person name="Higashi K."/>
            <person name="Shibata D."/>
            <person name="Kamiya Y."/>
            <person name="Sato N."/>
            <person name="Nakamura Y."/>
            <person name="Tabata S."/>
            <person name="Ida S."/>
            <person name="Kurokawa K."/>
            <person name="Ohta H."/>
        </authorList>
    </citation>
    <scope>NUCLEOTIDE SEQUENCE [LARGE SCALE GENOMIC DNA]</scope>
    <source>
        <strain evidence="5 6">NIES-2285</strain>
    </source>
</reference>
<evidence type="ECO:0000256" key="1">
    <source>
        <dbReference type="ARBA" id="ARBA00007240"/>
    </source>
</evidence>
<dbReference type="OrthoDB" id="4664297at2759"/>
<comment type="catalytic activity">
    <reaction evidence="4">
        <text>alpha-D-galactosyl-(1-&gt;3)-1D-myo-inositol + sucrose = raffinose + myo-inositol</text>
        <dbReference type="Rhea" id="RHEA:20161"/>
        <dbReference type="ChEBI" id="CHEBI:16634"/>
        <dbReference type="ChEBI" id="CHEBI:17268"/>
        <dbReference type="ChEBI" id="CHEBI:17505"/>
        <dbReference type="ChEBI" id="CHEBI:17992"/>
        <dbReference type="EC" id="2.4.1.82"/>
    </reaction>
</comment>
<accession>A0A1Y1I231</accession>
<dbReference type="GO" id="GO:0047274">
    <property type="term" value="F:galactinol-sucrose galactosyltransferase activity"/>
    <property type="evidence" value="ECO:0007669"/>
    <property type="project" value="UniProtKB-EC"/>
</dbReference>
<evidence type="ECO:0000313" key="6">
    <source>
        <dbReference type="Proteomes" id="UP000054558"/>
    </source>
</evidence>
<comment type="similarity">
    <text evidence="1">Belongs to the glycosyl hydrolases 36 family.</text>
</comment>
<evidence type="ECO:0000256" key="3">
    <source>
        <dbReference type="ARBA" id="ARBA00023277"/>
    </source>
</evidence>
<dbReference type="OMA" id="TEQGVNM"/>
<dbReference type="PANTHER" id="PTHR31268:SF32">
    <property type="entry name" value="GALACTINOL--SUCROSE GALACTOSYLTRANSFERASE 2-RELATED"/>
    <property type="match status" value="1"/>
</dbReference>